<dbReference type="Gene3D" id="3.90.1150.10">
    <property type="entry name" value="Aspartate Aminotransferase, domain 1"/>
    <property type="match status" value="1"/>
</dbReference>
<reference evidence="6 7" key="1">
    <citation type="submission" date="2022-12" db="EMBL/GenBank/DDBJ databases">
        <title>Chitinophagaceae gen. sp. nov., a new member of the family Chitinophagaceae, isolated from soil in a chemical factory.</title>
        <authorList>
            <person name="Ke Z."/>
        </authorList>
    </citation>
    <scope>NUCLEOTIDE SEQUENCE [LARGE SCALE GENOMIC DNA]</scope>
    <source>
        <strain evidence="6 7">LY-5</strain>
    </source>
</reference>
<keyword evidence="3" id="KW-0808">Transferase</keyword>
<dbReference type="CDD" id="cd00610">
    <property type="entry name" value="OAT_like"/>
    <property type="match status" value="1"/>
</dbReference>
<dbReference type="Proteomes" id="UP001210231">
    <property type="component" value="Unassembled WGS sequence"/>
</dbReference>
<dbReference type="GO" id="GO:0008483">
    <property type="term" value="F:transaminase activity"/>
    <property type="evidence" value="ECO:0007669"/>
    <property type="project" value="UniProtKB-KW"/>
</dbReference>
<dbReference type="InterPro" id="IPR015421">
    <property type="entry name" value="PyrdxlP-dep_Trfase_major"/>
</dbReference>
<evidence type="ECO:0000313" key="7">
    <source>
        <dbReference type="Proteomes" id="UP001210231"/>
    </source>
</evidence>
<comment type="caution">
    <text evidence="6">The sequence shown here is derived from an EMBL/GenBank/DDBJ whole genome shotgun (WGS) entry which is preliminary data.</text>
</comment>
<evidence type="ECO:0000256" key="4">
    <source>
        <dbReference type="ARBA" id="ARBA00022898"/>
    </source>
</evidence>
<gene>
    <name evidence="6" type="ORF">O3P16_04035</name>
</gene>
<name>A0ABT4UIE9_9BACT</name>
<dbReference type="InterPro" id="IPR049704">
    <property type="entry name" value="Aminotrans_3_PPA_site"/>
</dbReference>
<dbReference type="PIRSF" id="PIRSF000521">
    <property type="entry name" value="Transaminase_4ab_Lys_Orn"/>
    <property type="match status" value="1"/>
</dbReference>
<dbReference type="SUPFAM" id="SSF53383">
    <property type="entry name" value="PLP-dependent transferases"/>
    <property type="match status" value="1"/>
</dbReference>
<keyword evidence="2 6" id="KW-0032">Aminotransferase</keyword>
<proteinExistence type="inferred from homology"/>
<dbReference type="InterPro" id="IPR005814">
    <property type="entry name" value="Aminotrans_3"/>
</dbReference>
<evidence type="ECO:0000256" key="1">
    <source>
        <dbReference type="ARBA" id="ARBA00001933"/>
    </source>
</evidence>
<accession>A0ABT4UIE9</accession>
<dbReference type="InterPro" id="IPR015424">
    <property type="entry name" value="PyrdxlP-dep_Trfase"/>
</dbReference>
<dbReference type="PANTHER" id="PTHR11986">
    <property type="entry name" value="AMINOTRANSFERASE CLASS III"/>
    <property type="match status" value="1"/>
</dbReference>
<dbReference type="Gene3D" id="3.40.640.10">
    <property type="entry name" value="Type I PLP-dependent aspartate aminotransferase-like (Major domain)"/>
    <property type="match status" value="1"/>
</dbReference>
<protein>
    <submittedName>
        <fullName evidence="6">Aspartate aminotransferase family protein</fullName>
    </submittedName>
</protein>
<dbReference type="InterPro" id="IPR015422">
    <property type="entry name" value="PyrdxlP-dep_Trfase_small"/>
</dbReference>
<dbReference type="PANTHER" id="PTHR11986:SF79">
    <property type="entry name" value="ACETYLORNITHINE AMINOTRANSFERASE, MITOCHONDRIAL"/>
    <property type="match status" value="1"/>
</dbReference>
<dbReference type="EMBL" id="JAQGEF010000003">
    <property type="protein sequence ID" value="MDA3613963.1"/>
    <property type="molecule type" value="Genomic_DNA"/>
</dbReference>
<keyword evidence="4 5" id="KW-0663">Pyridoxal phosphate</keyword>
<dbReference type="RefSeq" id="WP_407030293.1">
    <property type="nucleotide sequence ID" value="NZ_JAQGEF010000003.1"/>
</dbReference>
<dbReference type="InterPro" id="IPR050103">
    <property type="entry name" value="Class-III_PLP-dep_AT"/>
</dbReference>
<dbReference type="Pfam" id="PF00202">
    <property type="entry name" value="Aminotran_3"/>
    <property type="match status" value="1"/>
</dbReference>
<comment type="similarity">
    <text evidence="5">Belongs to the class-III pyridoxal-phosphate-dependent aminotransferase family.</text>
</comment>
<evidence type="ECO:0000256" key="2">
    <source>
        <dbReference type="ARBA" id="ARBA00022576"/>
    </source>
</evidence>
<evidence type="ECO:0000313" key="6">
    <source>
        <dbReference type="EMBL" id="MDA3613963.1"/>
    </source>
</evidence>
<comment type="cofactor">
    <cofactor evidence="1">
        <name>pyridoxal 5'-phosphate</name>
        <dbReference type="ChEBI" id="CHEBI:597326"/>
    </cofactor>
</comment>
<evidence type="ECO:0000256" key="3">
    <source>
        <dbReference type="ARBA" id="ARBA00022679"/>
    </source>
</evidence>
<dbReference type="PROSITE" id="PS00600">
    <property type="entry name" value="AA_TRANSFER_CLASS_3"/>
    <property type="match status" value="1"/>
</dbReference>
<keyword evidence="7" id="KW-1185">Reference proteome</keyword>
<evidence type="ECO:0000256" key="5">
    <source>
        <dbReference type="RuleBase" id="RU003560"/>
    </source>
</evidence>
<sequence length="415" mass="45331">MNSRQLFLQHVAQTSPAPIGLEITEARGCYMWGPDNRKYLDLISGFSVMNLGHGQPVVIDAIKKQVDSYMHLMVYGELIETPQVQYAKMLTQYLPKSLNCVYFTNSGTEATEGAMKLAKRVTGRTRIISCNNSYHGSSQGALSIMGGEYFKQAFRPLLPGITHVPFNSDEALNAINDETACIILETVQAEAGVRLPDEAWIKALRQKCTETGTLLILDEIQVGFGRTGPLWAFEAYDIVPDILMLGKALGGGLPLGAFIADYHLMNQLTYNPVLGHISTFAGHPVSCAAGLASFQLLVNGIDSLNSSDNNISAGIEKWHVKEKAEKIKLKLLTSHAIKAIRNAGLLMAVEFENDEIAQTIIHACVKAGLITDWFLFCGNSMRVAPPLTISDDDIDYLCRIITDTAGGIVHQITGK</sequence>
<organism evidence="6 7">
    <name type="scientific">Polluticaenibacter yanchengensis</name>
    <dbReference type="NCBI Taxonomy" id="3014562"/>
    <lineage>
        <taxon>Bacteria</taxon>
        <taxon>Pseudomonadati</taxon>
        <taxon>Bacteroidota</taxon>
        <taxon>Chitinophagia</taxon>
        <taxon>Chitinophagales</taxon>
        <taxon>Chitinophagaceae</taxon>
        <taxon>Polluticaenibacter</taxon>
    </lineage>
</organism>